<evidence type="ECO:0000313" key="2">
    <source>
        <dbReference type="Proteomes" id="UP001231649"/>
    </source>
</evidence>
<dbReference type="EMBL" id="CM056792">
    <property type="protein sequence ID" value="KAJ8721929.1"/>
    <property type="molecule type" value="Genomic_DNA"/>
</dbReference>
<evidence type="ECO:0000313" key="1">
    <source>
        <dbReference type="EMBL" id="KAJ8721929.1"/>
    </source>
</evidence>
<keyword evidence="2" id="KW-1185">Reference proteome</keyword>
<reference evidence="1" key="1">
    <citation type="submission" date="2023-03" db="EMBL/GenBank/DDBJ databases">
        <title>Chromosome-level genomes of two armyworms, Mythimna separata and Mythimna loreyi, provide insights into the biosynthesis and reception of sex pheromones.</title>
        <authorList>
            <person name="Zhao H."/>
        </authorList>
    </citation>
    <scope>NUCLEOTIDE SEQUENCE</scope>
    <source>
        <strain evidence="1">BeijingLab</strain>
    </source>
</reference>
<proteinExistence type="predicted"/>
<accession>A0ACC2QPN7</accession>
<name>A0ACC2QPN7_9NEOP</name>
<gene>
    <name evidence="1" type="ORF">PYW08_004331</name>
</gene>
<sequence length="298" mass="33719">MNERKILLFILSVIIYIIYSVQMWFMKQNVEANAVLPEKIADTAIVLEENQTTPEQPLPEALKANVKPKVIPLFIKDACSILEVFTVKPIMTKRKHKHHGLSADNNTVTVIGITVFLLILLLNAILDVLKVKEEERARLKLNPDGERRQSLAEFANKKTLRRESSKFGLQLFQIAESIVNPEEEKKNNCRQARPYLSANRRGDSTNSYLSEPHRKSQEGSAPASIAETPAGDPRLVKRQSVAKLFGARPVPMVRRSSFPVLPLNPEIQALMLGHRQTSVDSDDEGDARGRRVRLIRRF</sequence>
<organism evidence="1 2">
    <name type="scientific">Mythimna loreyi</name>
    <dbReference type="NCBI Taxonomy" id="667449"/>
    <lineage>
        <taxon>Eukaryota</taxon>
        <taxon>Metazoa</taxon>
        <taxon>Ecdysozoa</taxon>
        <taxon>Arthropoda</taxon>
        <taxon>Hexapoda</taxon>
        <taxon>Insecta</taxon>
        <taxon>Pterygota</taxon>
        <taxon>Neoptera</taxon>
        <taxon>Endopterygota</taxon>
        <taxon>Lepidoptera</taxon>
        <taxon>Glossata</taxon>
        <taxon>Ditrysia</taxon>
        <taxon>Noctuoidea</taxon>
        <taxon>Noctuidae</taxon>
        <taxon>Noctuinae</taxon>
        <taxon>Hadenini</taxon>
        <taxon>Mythimna</taxon>
    </lineage>
</organism>
<protein>
    <submittedName>
        <fullName evidence="1">Uncharacterized protein</fullName>
    </submittedName>
</protein>
<comment type="caution">
    <text evidence="1">The sequence shown here is derived from an EMBL/GenBank/DDBJ whole genome shotgun (WGS) entry which is preliminary data.</text>
</comment>
<dbReference type="Proteomes" id="UP001231649">
    <property type="component" value="Chromosome 16"/>
</dbReference>